<dbReference type="AlphaFoldDB" id="L0AYM7"/>
<dbReference type="InterPro" id="IPR015947">
    <property type="entry name" value="PUA-like_sf"/>
</dbReference>
<protein>
    <submittedName>
        <fullName evidence="5">Cell cycle regulator protein, putative</fullName>
    </submittedName>
</protein>
<dbReference type="InterPro" id="IPR041366">
    <property type="entry name" value="Pre-PUA"/>
</dbReference>
<dbReference type="VEuPathDB" id="PiroplasmaDB:BEWA_001040"/>
<keyword evidence="2 3" id="KW-0963">Cytoplasm</keyword>
<dbReference type="Proteomes" id="UP000031512">
    <property type="component" value="Chromosome 3"/>
</dbReference>
<dbReference type="Gene3D" id="3.10.400.20">
    <property type="match status" value="1"/>
</dbReference>
<dbReference type="InterPro" id="IPR002478">
    <property type="entry name" value="PUA"/>
</dbReference>
<dbReference type="OrthoDB" id="10249667at2759"/>
<proteinExistence type="predicted"/>
<feature type="domain" description="PUA" evidence="4">
    <location>
        <begin position="92"/>
        <end position="170"/>
    </location>
</feature>
<evidence type="ECO:0000313" key="6">
    <source>
        <dbReference type="Proteomes" id="UP000031512"/>
    </source>
</evidence>
<dbReference type="CDD" id="cd11609">
    <property type="entry name" value="MCT1_N"/>
    <property type="match status" value="1"/>
</dbReference>
<evidence type="ECO:0000256" key="1">
    <source>
        <dbReference type="ARBA" id="ARBA00004496"/>
    </source>
</evidence>
<dbReference type="SMART" id="SM00359">
    <property type="entry name" value="PUA"/>
    <property type="match status" value="1"/>
</dbReference>
<keyword evidence="6" id="KW-1185">Reference proteome</keyword>
<dbReference type="InterPro" id="IPR016437">
    <property type="entry name" value="MCT-1/Tma20"/>
</dbReference>
<dbReference type="GO" id="GO:0003723">
    <property type="term" value="F:RNA binding"/>
    <property type="evidence" value="ECO:0007669"/>
    <property type="project" value="InterPro"/>
</dbReference>
<dbReference type="EMBL" id="CP001670">
    <property type="protein sequence ID" value="AFZ80697.1"/>
    <property type="molecule type" value="Genomic_DNA"/>
</dbReference>
<dbReference type="eggNOG" id="KOG2523">
    <property type="taxonomic scope" value="Eukaryota"/>
</dbReference>
<dbReference type="KEGG" id="beq:BEWA_001040"/>
<dbReference type="GO" id="GO:0005737">
    <property type="term" value="C:cytoplasm"/>
    <property type="evidence" value="ECO:0007669"/>
    <property type="project" value="UniProtKB-SubCell"/>
</dbReference>
<dbReference type="GO" id="GO:0001731">
    <property type="term" value="P:formation of translation preinitiation complex"/>
    <property type="evidence" value="ECO:0007669"/>
    <property type="project" value="TreeGrafter"/>
</dbReference>
<dbReference type="NCBIfam" id="TIGR00451">
    <property type="entry name" value="unchar_dom_2"/>
    <property type="match status" value="1"/>
</dbReference>
<dbReference type="PIRSF" id="PIRSF005067">
    <property type="entry name" value="Tma_RNA-bind_prd"/>
    <property type="match status" value="1"/>
</dbReference>
<sequence>MVRKFSPEDIISQNLVKSSVQRNLKLNIVKQYPILKDTIDAIFPKKSQVYTAKCQEHITLIIVCGEIVFFQQRDGPWIPSLRLIHKYPPLLPKMQIDSGAIKFILRGSNIMCPGLTSPDGYMDEVEANTVVQITANGRVHACAIGITAMSTQEIRDKNRDVGVETLHHLNDGIWHYDASKL</sequence>
<dbReference type="GeneID" id="15805348"/>
<dbReference type="RefSeq" id="XP_004830363.1">
    <property type="nucleotide sequence ID" value="XM_004830306.1"/>
</dbReference>
<accession>L0AYM7</accession>
<gene>
    <name evidence="5" type="ORF">BEWA_001040</name>
</gene>
<dbReference type="STRING" id="1537102.L0AYM7"/>
<dbReference type="Pfam" id="PF01472">
    <property type="entry name" value="PUA"/>
    <property type="match status" value="1"/>
</dbReference>
<comment type="subcellular location">
    <subcellularLocation>
        <location evidence="1 3">Cytoplasm</location>
    </subcellularLocation>
</comment>
<dbReference type="CDD" id="cd21155">
    <property type="entry name" value="PUA_MCTS-1-like"/>
    <property type="match status" value="1"/>
</dbReference>
<evidence type="ECO:0000259" key="4">
    <source>
        <dbReference type="SMART" id="SM00359"/>
    </source>
</evidence>
<evidence type="ECO:0000256" key="2">
    <source>
        <dbReference type="ARBA" id="ARBA00022490"/>
    </source>
</evidence>
<dbReference type="PANTHER" id="PTHR22798:SF0">
    <property type="entry name" value="MALIGNANT T-CELL-AMPLIFIED SEQUENCE 1"/>
    <property type="match status" value="1"/>
</dbReference>
<evidence type="ECO:0000256" key="3">
    <source>
        <dbReference type="PIRNR" id="PIRNR005067"/>
    </source>
</evidence>
<evidence type="ECO:0000313" key="5">
    <source>
        <dbReference type="EMBL" id="AFZ80697.1"/>
    </source>
</evidence>
<dbReference type="SUPFAM" id="SSF88697">
    <property type="entry name" value="PUA domain-like"/>
    <property type="match status" value="1"/>
</dbReference>
<reference evidence="5 6" key="1">
    <citation type="journal article" date="2012" name="BMC Genomics">
        <title>Comparative genomic analysis and phylogenetic position of Theileria equi.</title>
        <authorList>
            <person name="Kappmeyer L.S."/>
            <person name="Thiagarajan M."/>
            <person name="Herndon D.R."/>
            <person name="Ramsay J.D."/>
            <person name="Caler E."/>
            <person name="Djikeng A."/>
            <person name="Gillespie J.J."/>
            <person name="Lau A.O."/>
            <person name="Roalson E.H."/>
            <person name="Silva J.C."/>
            <person name="Silva M.G."/>
            <person name="Suarez C.E."/>
            <person name="Ueti M.W."/>
            <person name="Nene V.M."/>
            <person name="Mealey R.H."/>
            <person name="Knowles D.P."/>
            <person name="Brayton K.A."/>
        </authorList>
    </citation>
    <scope>NUCLEOTIDE SEQUENCE [LARGE SCALE GENOMIC DNA]</scope>
    <source>
        <strain evidence="5 6">WA</strain>
    </source>
</reference>
<dbReference type="PROSITE" id="PS50890">
    <property type="entry name" value="PUA"/>
    <property type="match status" value="1"/>
</dbReference>
<organism evidence="5 6">
    <name type="scientific">Theileria equi strain WA</name>
    <dbReference type="NCBI Taxonomy" id="1537102"/>
    <lineage>
        <taxon>Eukaryota</taxon>
        <taxon>Sar</taxon>
        <taxon>Alveolata</taxon>
        <taxon>Apicomplexa</taxon>
        <taxon>Aconoidasida</taxon>
        <taxon>Piroplasmida</taxon>
        <taxon>Theileriidae</taxon>
        <taxon>Theileria</taxon>
    </lineage>
</organism>
<dbReference type="PANTHER" id="PTHR22798">
    <property type="entry name" value="MCT-1 PROTEIN"/>
    <property type="match status" value="1"/>
</dbReference>
<name>L0AYM7_THEEQ</name>
<dbReference type="Pfam" id="PF17832">
    <property type="entry name" value="Pre-PUA"/>
    <property type="match status" value="1"/>
</dbReference>
<dbReference type="InterPro" id="IPR004521">
    <property type="entry name" value="Uncharacterised_CHP00451"/>
</dbReference>